<name>A0A2M9A364_9BACT</name>
<reference evidence="2 3" key="1">
    <citation type="submission" date="2017-11" db="EMBL/GenBank/DDBJ databases">
        <title>Animal gut microbial communities from fecal samples from Wisconsin, USA.</title>
        <authorList>
            <person name="Neumann A."/>
        </authorList>
    </citation>
    <scope>NUCLEOTIDE SEQUENCE [LARGE SCALE GENOMIC DNA]</scope>
    <source>
        <strain evidence="2 3">UWS3</strain>
    </source>
</reference>
<feature type="coiled-coil region" evidence="1">
    <location>
        <begin position="32"/>
        <end position="70"/>
    </location>
</feature>
<organism evidence="2 3">
    <name type="scientific">Hallerella succinigenes</name>
    <dbReference type="NCBI Taxonomy" id="1896222"/>
    <lineage>
        <taxon>Bacteria</taxon>
        <taxon>Pseudomonadati</taxon>
        <taxon>Fibrobacterota</taxon>
        <taxon>Fibrobacteria</taxon>
        <taxon>Fibrobacterales</taxon>
        <taxon>Fibrobacteraceae</taxon>
        <taxon>Hallerella</taxon>
    </lineage>
</organism>
<sequence>MAEDLQTLIDRIQKEAVDKAEVQSSAIIAKAKEEAASIIKNAEAEAAAKLEKADKDAEVYTERSERALEQAARDVLISVGRRFEKIVSDIVALQVEKNLSEATVKEMLLALAKNYNSDLAVVFSDADKAKLTSFVTGEFAKELGKGVKVESDSGIKFGFRVKVENGKISHEFTAPEIASALSSMVRPQIAKVVSSAAQEK</sequence>
<dbReference type="EMBL" id="PGEX01000001">
    <property type="protein sequence ID" value="PJJ40166.1"/>
    <property type="molecule type" value="Genomic_DNA"/>
</dbReference>
<keyword evidence="3" id="KW-1185">Reference proteome</keyword>
<gene>
    <name evidence="2" type="ORF">BGX16_0075</name>
</gene>
<evidence type="ECO:0000313" key="2">
    <source>
        <dbReference type="EMBL" id="PJJ40166.1"/>
    </source>
</evidence>
<dbReference type="RefSeq" id="WP_100424286.1">
    <property type="nucleotide sequence ID" value="NZ_PGEX01000001.1"/>
</dbReference>
<comment type="caution">
    <text evidence="2">The sequence shown here is derived from an EMBL/GenBank/DDBJ whole genome shotgun (WGS) entry which is preliminary data.</text>
</comment>
<keyword evidence="1" id="KW-0175">Coiled coil</keyword>
<accession>A0A2M9A364</accession>
<dbReference type="SUPFAM" id="SSF160527">
    <property type="entry name" value="V-type ATPase subunit E-like"/>
    <property type="match status" value="1"/>
</dbReference>
<evidence type="ECO:0000313" key="3">
    <source>
        <dbReference type="Proteomes" id="UP000231134"/>
    </source>
</evidence>
<evidence type="ECO:0000256" key="1">
    <source>
        <dbReference type="SAM" id="Coils"/>
    </source>
</evidence>
<dbReference type="Proteomes" id="UP000231134">
    <property type="component" value="Unassembled WGS sequence"/>
</dbReference>
<proteinExistence type="predicted"/>
<dbReference type="OrthoDB" id="9786157at2"/>
<protein>
    <submittedName>
        <fullName evidence="2">V/A-type H+-transporting ATPase subunit E</fullName>
    </submittedName>
</protein>
<dbReference type="AlphaFoldDB" id="A0A2M9A364"/>